<organism evidence="1 2">
    <name type="scientific">Daphnia pulex</name>
    <name type="common">Water flea</name>
    <dbReference type="NCBI Taxonomy" id="6669"/>
    <lineage>
        <taxon>Eukaryota</taxon>
        <taxon>Metazoa</taxon>
        <taxon>Ecdysozoa</taxon>
        <taxon>Arthropoda</taxon>
        <taxon>Crustacea</taxon>
        <taxon>Branchiopoda</taxon>
        <taxon>Diplostraca</taxon>
        <taxon>Cladocera</taxon>
        <taxon>Anomopoda</taxon>
        <taxon>Daphniidae</taxon>
        <taxon>Daphnia</taxon>
    </lineage>
</organism>
<dbReference type="Proteomes" id="UP000000305">
    <property type="component" value="Unassembled WGS sequence"/>
</dbReference>
<dbReference type="HOGENOM" id="CLU_3034502_0_0_1"/>
<dbReference type="InParanoid" id="E9HWY2"/>
<name>E9HWY2_DAPPU</name>
<gene>
    <name evidence="1" type="ORF">DAPPUDRAFT_267785</name>
</gene>
<reference evidence="1 2" key="1">
    <citation type="journal article" date="2011" name="Science">
        <title>The ecoresponsive genome of Daphnia pulex.</title>
        <authorList>
            <person name="Colbourne J.K."/>
            <person name="Pfrender M.E."/>
            <person name="Gilbert D."/>
            <person name="Thomas W.K."/>
            <person name="Tucker A."/>
            <person name="Oakley T.H."/>
            <person name="Tokishita S."/>
            <person name="Aerts A."/>
            <person name="Arnold G.J."/>
            <person name="Basu M.K."/>
            <person name="Bauer D.J."/>
            <person name="Caceres C.E."/>
            <person name="Carmel L."/>
            <person name="Casola C."/>
            <person name="Choi J.H."/>
            <person name="Detter J.C."/>
            <person name="Dong Q."/>
            <person name="Dusheyko S."/>
            <person name="Eads B.D."/>
            <person name="Frohlich T."/>
            <person name="Geiler-Samerotte K.A."/>
            <person name="Gerlach D."/>
            <person name="Hatcher P."/>
            <person name="Jogdeo S."/>
            <person name="Krijgsveld J."/>
            <person name="Kriventseva E.V."/>
            <person name="Kultz D."/>
            <person name="Laforsch C."/>
            <person name="Lindquist E."/>
            <person name="Lopez J."/>
            <person name="Manak J.R."/>
            <person name="Muller J."/>
            <person name="Pangilinan J."/>
            <person name="Patwardhan R.P."/>
            <person name="Pitluck S."/>
            <person name="Pritham E.J."/>
            <person name="Rechtsteiner A."/>
            <person name="Rho M."/>
            <person name="Rogozin I.B."/>
            <person name="Sakarya O."/>
            <person name="Salamov A."/>
            <person name="Schaack S."/>
            <person name="Shapiro H."/>
            <person name="Shiga Y."/>
            <person name="Skalitzky C."/>
            <person name="Smith Z."/>
            <person name="Souvorov A."/>
            <person name="Sung W."/>
            <person name="Tang Z."/>
            <person name="Tsuchiya D."/>
            <person name="Tu H."/>
            <person name="Vos H."/>
            <person name="Wang M."/>
            <person name="Wolf Y.I."/>
            <person name="Yamagata H."/>
            <person name="Yamada T."/>
            <person name="Ye Y."/>
            <person name="Shaw J.R."/>
            <person name="Andrews J."/>
            <person name="Crease T.J."/>
            <person name="Tang H."/>
            <person name="Lucas S.M."/>
            <person name="Robertson H.M."/>
            <person name="Bork P."/>
            <person name="Koonin E.V."/>
            <person name="Zdobnov E.M."/>
            <person name="Grigoriev I.V."/>
            <person name="Lynch M."/>
            <person name="Boore J.L."/>
        </authorList>
    </citation>
    <scope>NUCLEOTIDE SEQUENCE [LARGE SCALE GENOMIC DNA]</scope>
</reference>
<dbReference type="AlphaFoldDB" id="E9HWY2"/>
<evidence type="ECO:0000313" key="2">
    <source>
        <dbReference type="Proteomes" id="UP000000305"/>
    </source>
</evidence>
<protein>
    <submittedName>
        <fullName evidence="1">Uncharacterized protein</fullName>
    </submittedName>
</protein>
<accession>E9HWY2</accession>
<sequence>MLRTTRQVFLTDDFEVIDLTLEAEENFPMDLAEEDVAPNVIAPSPTRLRPTRNVY</sequence>
<evidence type="ECO:0000313" key="1">
    <source>
        <dbReference type="EMBL" id="EFX63748.1"/>
    </source>
</evidence>
<dbReference type="KEGG" id="dpx:DAPPUDRAFT_267785"/>
<proteinExistence type="predicted"/>
<dbReference type="EMBL" id="GL732974">
    <property type="protein sequence ID" value="EFX63748.1"/>
    <property type="molecule type" value="Genomic_DNA"/>
</dbReference>
<keyword evidence="2" id="KW-1185">Reference proteome</keyword>